<feature type="domain" description="Zn(2)-C6 fungal-type" evidence="8">
    <location>
        <begin position="32"/>
        <end position="64"/>
    </location>
</feature>
<dbReference type="PROSITE" id="PS50048">
    <property type="entry name" value="ZN2_CY6_FUNGAL_2"/>
    <property type="match status" value="1"/>
</dbReference>
<feature type="transmembrane region" description="Helical" evidence="7">
    <location>
        <begin position="522"/>
        <end position="541"/>
    </location>
</feature>
<evidence type="ECO:0000256" key="7">
    <source>
        <dbReference type="SAM" id="Phobius"/>
    </source>
</evidence>
<dbReference type="Gene3D" id="4.10.240.10">
    <property type="entry name" value="Zn(2)-C6 fungal-type DNA-binding domain"/>
    <property type="match status" value="1"/>
</dbReference>
<organism evidence="9 10">
    <name type="scientific">Penicillium crustosum</name>
    <name type="common">Blue mold fungus</name>
    <dbReference type="NCBI Taxonomy" id="36656"/>
    <lineage>
        <taxon>Eukaryota</taxon>
        <taxon>Fungi</taxon>
        <taxon>Dikarya</taxon>
        <taxon>Ascomycota</taxon>
        <taxon>Pezizomycotina</taxon>
        <taxon>Eurotiomycetes</taxon>
        <taxon>Eurotiomycetidae</taxon>
        <taxon>Eurotiales</taxon>
        <taxon>Aspergillaceae</taxon>
        <taxon>Penicillium</taxon>
    </lineage>
</organism>
<comment type="subcellular location">
    <subcellularLocation>
        <location evidence="1">Nucleus</location>
    </subcellularLocation>
</comment>
<evidence type="ECO:0000256" key="3">
    <source>
        <dbReference type="ARBA" id="ARBA00023125"/>
    </source>
</evidence>
<dbReference type="InterPro" id="IPR036864">
    <property type="entry name" value="Zn2-C6_fun-type_DNA-bd_sf"/>
</dbReference>
<dbReference type="CDD" id="cd00067">
    <property type="entry name" value="GAL4"/>
    <property type="match status" value="1"/>
</dbReference>
<feature type="region of interest" description="Disordered" evidence="6">
    <location>
        <begin position="135"/>
        <end position="159"/>
    </location>
</feature>
<reference evidence="9" key="1">
    <citation type="submission" date="2020-02" db="EMBL/GenBank/DDBJ databases">
        <authorList>
            <person name="Lichtner F.J."/>
        </authorList>
    </citation>
    <scope>NUCLEOTIDE SEQUENCE</scope>
    <source>
        <strain evidence="9">G10</strain>
    </source>
</reference>
<evidence type="ECO:0000313" key="9">
    <source>
        <dbReference type="EMBL" id="KAF7524601.1"/>
    </source>
</evidence>
<name>A0A9P5GRJ4_PENCR</name>
<protein>
    <recommendedName>
        <fullName evidence="8">Zn(2)-C6 fungal-type domain-containing protein</fullName>
    </recommendedName>
</protein>
<comment type="caution">
    <text evidence="9">The sequence shown here is derived from an EMBL/GenBank/DDBJ whole genome shotgun (WGS) entry which is preliminary data.</text>
</comment>
<proteinExistence type="predicted"/>
<dbReference type="GO" id="GO:0000981">
    <property type="term" value="F:DNA-binding transcription factor activity, RNA polymerase II-specific"/>
    <property type="evidence" value="ECO:0007669"/>
    <property type="project" value="InterPro"/>
</dbReference>
<dbReference type="SMART" id="SM00066">
    <property type="entry name" value="GAL4"/>
    <property type="match status" value="1"/>
</dbReference>
<feature type="compositionally biased region" description="Polar residues" evidence="6">
    <location>
        <begin position="135"/>
        <end position="144"/>
    </location>
</feature>
<dbReference type="GO" id="GO:0008270">
    <property type="term" value="F:zinc ion binding"/>
    <property type="evidence" value="ECO:0007669"/>
    <property type="project" value="InterPro"/>
</dbReference>
<keyword evidence="4" id="KW-0804">Transcription</keyword>
<dbReference type="InterPro" id="IPR051089">
    <property type="entry name" value="prtT"/>
</dbReference>
<evidence type="ECO:0000256" key="4">
    <source>
        <dbReference type="ARBA" id="ARBA00023163"/>
    </source>
</evidence>
<accession>A0A9P5GRJ4</accession>
<keyword evidence="7" id="KW-0812">Transmembrane</keyword>
<dbReference type="GO" id="GO:0005634">
    <property type="term" value="C:nucleus"/>
    <property type="evidence" value="ECO:0007669"/>
    <property type="project" value="UniProtKB-SubCell"/>
</dbReference>
<keyword evidence="3" id="KW-0238">DNA-binding</keyword>
<keyword evidence="7" id="KW-0472">Membrane</keyword>
<keyword evidence="5" id="KW-0539">Nucleus</keyword>
<dbReference type="Proteomes" id="UP000701341">
    <property type="component" value="Unassembled WGS sequence"/>
</dbReference>
<evidence type="ECO:0000259" key="8">
    <source>
        <dbReference type="PROSITE" id="PS50048"/>
    </source>
</evidence>
<dbReference type="CDD" id="cd12148">
    <property type="entry name" value="fungal_TF_MHR"/>
    <property type="match status" value="1"/>
</dbReference>
<dbReference type="PANTHER" id="PTHR31845">
    <property type="entry name" value="FINGER DOMAIN PROTEIN, PUTATIVE-RELATED"/>
    <property type="match status" value="1"/>
</dbReference>
<sequence>MDIELASPPAVSALRESFGDRKPPDITRKITACVACRKQKVKCHMREGQIPCSRCKKRGLPCSVNRSLQTLLEDDVTWKGAVVQKMRRLEEAVAKIAAKVDMPELQALQAAPATQDDSSSPPAEAVNEEVITGAISTSSQSSQPKENHEPPQTWEVIMDPRGGPASIPASCVSESGKVGLPNSLSTARRPDLISTGLISLRQAIALFETYHLRLDHFLYRILGDHISLDSVRIASPLLTTAICTVAALHSQSLGHLFEACYGEYKNLVAAQTFSRHVNEDDIRGLCVGAFWLHEISWPLIGNGMWLQSSGETKLTELAVRIASDINLHSSIYKALKGDRDGYRQARLYYLVYVCDHHFSIAYGRPPMSREGFIIESASRILETEHATEDDARLISQVKEWSILGRVFDTFGVDVDTPVAPQAMPQLRRYSISLDTWFADWSESFKENQNVGNYPQKGVGFHFHFAKLYLCSHAFRGVPVSESSPQYMSSELEEIANAGVLSAMSILRMIVCDAEFRSFMNGLPLYFDTMLAFAVVFLLKVATKYAFMIRIDTGKIISLVADIVAALRDITQTMHKHHLLVVISEGLERLLSRGQMSTQAVHETMYRPSPAQEQPPVFDATWMENMASFDFQSNFPDIDDWWLHYNISMVPPLCPEASR</sequence>
<dbReference type="EMBL" id="JAAOZQ010000035">
    <property type="protein sequence ID" value="KAF7524601.1"/>
    <property type="molecule type" value="Genomic_DNA"/>
</dbReference>
<keyword evidence="2" id="KW-0805">Transcription regulation</keyword>
<dbReference type="AlphaFoldDB" id="A0A9P5GRJ4"/>
<gene>
    <name evidence="9" type="ORF">PCG10_005627</name>
</gene>
<dbReference type="PROSITE" id="PS00463">
    <property type="entry name" value="ZN2_CY6_FUNGAL_1"/>
    <property type="match status" value="1"/>
</dbReference>
<evidence type="ECO:0000256" key="5">
    <source>
        <dbReference type="ARBA" id="ARBA00023242"/>
    </source>
</evidence>
<dbReference type="Pfam" id="PF00172">
    <property type="entry name" value="Zn_clus"/>
    <property type="match status" value="1"/>
</dbReference>
<dbReference type="PANTHER" id="PTHR31845:SF17">
    <property type="entry name" value="ZN(II)2CYS6 TRANSCRIPTION FACTOR (EUROFUNG)"/>
    <property type="match status" value="1"/>
</dbReference>
<dbReference type="InterPro" id="IPR001138">
    <property type="entry name" value="Zn2Cys6_DnaBD"/>
</dbReference>
<dbReference type="GO" id="GO:0000976">
    <property type="term" value="F:transcription cis-regulatory region binding"/>
    <property type="evidence" value="ECO:0007669"/>
    <property type="project" value="TreeGrafter"/>
</dbReference>
<evidence type="ECO:0000256" key="1">
    <source>
        <dbReference type="ARBA" id="ARBA00004123"/>
    </source>
</evidence>
<keyword evidence="7" id="KW-1133">Transmembrane helix</keyword>
<evidence type="ECO:0000256" key="2">
    <source>
        <dbReference type="ARBA" id="ARBA00023015"/>
    </source>
</evidence>
<keyword evidence="10" id="KW-1185">Reference proteome</keyword>
<evidence type="ECO:0000313" key="10">
    <source>
        <dbReference type="Proteomes" id="UP000701341"/>
    </source>
</evidence>
<dbReference type="SUPFAM" id="SSF57701">
    <property type="entry name" value="Zn2/Cys6 DNA-binding domain"/>
    <property type="match status" value="1"/>
</dbReference>
<evidence type="ECO:0000256" key="6">
    <source>
        <dbReference type="SAM" id="MobiDB-lite"/>
    </source>
</evidence>